<feature type="region of interest" description="Disordered" evidence="1">
    <location>
        <begin position="111"/>
        <end position="148"/>
    </location>
</feature>
<reference evidence="2 3" key="1">
    <citation type="submission" date="2022-07" db="EMBL/GenBank/DDBJ databases">
        <title>Novel species in genus cellulomonas.</title>
        <authorList>
            <person name="Ye L."/>
        </authorList>
    </citation>
    <scope>NUCLEOTIDE SEQUENCE [LARGE SCALE GENOMIC DNA]</scope>
    <source>
        <strain evidence="3">zg-Y338</strain>
    </source>
</reference>
<accession>A0ABY5L4Y2</accession>
<gene>
    <name evidence="2" type="ORF">NP064_06465</name>
</gene>
<evidence type="ECO:0000256" key="1">
    <source>
        <dbReference type="SAM" id="MobiDB-lite"/>
    </source>
</evidence>
<organism evidence="2 3">
    <name type="scientific">Cellulomonas chengniuliangii</name>
    <dbReference type="NCBI Taxonomy" id="2968084"/>
    <lineage>
        <taxon>Bacteria</taxon>
        <taxon>Bacillati</taxon>
        <taxon>Actinomycetota</taxon>
        <taxon>Actinomycetes</taxon>
        <taxon>Micrococcales</taxon>
        <taxon>Cellulomonadaceae</taxon>
        <taxon>Cellulomonas</taxon>
    </lineage>
</organism>
<sequence length="148" mass="16068">MSPRRRGLPIGGTGRVTLHEPTAARPYYRIVYVDETGRRHHSSGSRSARIAWNRAQPLDARLAGRADPRARTLGDLVAEYVRTPVGRKCDKDGYPLGTDWSPAYHTSVTHGLARAGRSGARPTTGHASRGGSQIRAAALGRRSSTRTD</sequence>
<proteinExistence type="predicted"/>
<dbReference type="RefSeq" id="WP_227568807.1">
    <property type="nucleotide sequence ID" value="NZ_CP101988.1"/>
</dbReference>
<protein>
    <submittedName>
        <fullName evidence="2">Uncharacterized protein</fullName>
    </submittedName>
</protein>
<dbReference type="EMBL" id="CP101988">
    <property type="protein sequence ID" value="UUI76525.1"/>
    <property type="molecule type" value="Genomic_DNA"/>
</dbReference>
<evidence type="ECO:0000313" key="2">
    <source>
        <dbReference type="EMBL" id="UUI76525.1"/>
    </source>
</evidence>
<dbReference type="Proteomes" id="UP001316189">
    <property type="component" value="Chromosome"/>
</dbReference>
<keyword evidence="3" id="KW-1185">Reference proteome</keyword>
<name>A0ABY5L4Y2_9CELL</name>
<evidence type="ECO:0000313" key="3">
    <source>
        <dbReference type="Proteomes" id="UP001316189"/>
    </source>
</evidence>